<evidence type="ECO:0000256" key="5">
    <source>
        <dbReference type="ARBA" id="ARBA00022692"/>
    </source>
</evidence>
<keyword evidence="7 8" id="KW-0472">Membrane</keyword>
<evidence type="ECO:0000313" key="10">
    <source>
        <dbReference type="EMBL" id="VFS45679.1"/>
    </source>
</evidence>
<feature type="transmembrane region" description="Helical" evidence="8">
    <location>
        <begin position="670"/>
        <end position="696"/>
    </location>
</feature>
<reference evidence="11" key="2">
    <citation type="submission" date="2017-09" db="EMBL/GenBank/DDBJ databases">
        <title>FDA dAtabase for Regulatory Grade micrObial Sequences (FDA-ARGOS): Supporting development and validation of Infectious Disease Dx tests.</title>
        <authorList>
            <person name="Minogue T."/>
            <person name="Wolcott M."/>
            <person name="Wasieloski L."/>
            <person name="Aguilar W."/>
            <person name="Moore D."/>
            <person name="Tallon L."/>
            <person name="Sadzewicz L."/>
            <person name="Ott S."/>
            <person name="Zhao X."/>
            <person name="Nagaraj S."/>
            <person name="Vavikolanu K."/>
            <person name="Aluvathingal J."/>
            <person name="Nadendla S."/>
            <person name="Sichtig H."/>
        </authorList>
    </citation>
    <scope>NUCLEOTIDE SEQUENCE [LARGE SCALE GENOMIC DNA]</scope>
    <source>
        <strain evidence="11">FDAARGOS_387</strain>
    </source>
</reference>
<feature type="transmembrane region" description="Helical" evidence="8">
    <location>
        <begin position="237"/>
        <end position="256"/>
    </location>
</feature>
<dbReference type="AlphaFoldDB" id="A0A2C6DFE5"/>
<reference evidence="9" key="1">
    <citation type="submission" date="2017-09" db="EMBL/GenBank/DDBJ databases">
        <title>FDA dAtabase for Regulatory Grade micrObial Sequences (FDA-ARGOS): Supporting development and validation of Infectious Disease Dx tests.</title>
        <authorList>
            <person name="Minogue T."/>
            <person name="Wolcott M."/>
            <person name="Wasieloski L."/>
            <person name="Aguilar W."/>
            <person name="Moore D."/>
            <person name="Tallon L.J."/>
            <person name="Sadzewicz L."/>
            <person name="Ott S."/>
            <person name="Zhao X."/>
            <person name="Nagaraj S."/>
            <person name="Vavikolanu K."/>
            <person name="Aluvathingal J."/>
            <person name="Nadendla S."/>
            <person name="Sichtig H."/>
        </authorList>
    </citation>
    <scope>NUCLEOTIDE SEQUENCE</scope>
    <source>
        <strain evidence="9">FDAARGOS_387</strain>
    </source>
</reference>
<keyword evidence="5 8" id="KW-0812">Transmembrane</keyword>
<accession>A0A2C6DFE5</accession>
<keyword evidence="4" id="KW-0997">Cell inner membrane</keyword>
<dbReference type="Pfam" id="PF07095">
    <property type="entry name" value="IgaA"/>
    <property type="match status" value="1"/>
</dbReference>
<feature type="transmembrane region" description="Helical" evidence="8">
    <location>
        <begin position="351"/>
        <end position="370"/>
    </location>
</feature>
<evidence type="ECO:0000313" key="9">
    <source>
        <dbReference type="EMBL" id="PHI27937.1"/>
    </source>
</evidence>
<keyword evidence="6 8" id="KW-1133">Transmembrane helix</keyword>
<dbReference type="Proteomes" id="UP000373449">
    <property type="component" value="Unassembled WGS sequence"/>
</dbReference>
<feature type="transmembrane region" description="Helical" evidence="8">
    <location>
        <begin position="6"/>
        <end position="27"/>
    </location>
</feature>
<sequence length="727" mass="83084">MLVSDDVNVFIILLLIIFVVLLGMAIYQWKLRNKIRNSENNDHNLPFVHNSNRKLSLDEKLAIDEYLGFLETQNKEQNKTATSIKSALTPYSDNIYSFNAPITTLITSDEKNPIKRYYINGIEIALDSDWIEYIQDINQVDVVKTQTIPLVIELNGQKLTDYVLTKRQQTQPEPQPQQKSFENRNQENNENVELIRLRKETVEEFNLKHKKRLYESVILSVAYTIIFFSLLSPTVLLPWLIILAGVLLAIGLWRLLRYSTKRTQFNIHCLRGTPKRWGLFGESDTDQLTNISVGTIDLIYPPHWQPYIGYDIGHTTNIDIYINRHVVKQGDFLSLHDESVNFPLHHWGKNLVLAITSLFIILLLVSFIPLKLPLQLSMAWLQGTKNVTVTTPEQLAAANIKIGDRLTVSGNGMCSIPAIYRSDITYPFMPFDCTEVYWGVTDLPSLPSSAVIDNAIALLDSMNYQLSPLNVQAAKSNPELAKTAQKAGMTVIPDFSDIVIKTENLCRDSGDCRRLKNSLLVLSNEKEWESLVEKSQNQSIQDTDVFLRPVAADALRSQVNSIVSSFFYSQTHLAAQALYNKPKGGFYIRNDDDEKQMVNNEDIQDLMHPSIPLDTLYDNTAIKQWFELQRLSKTLLNTDFSSSGIVIELGKMDNDTTRISLHSESSLISFWRYFGASLLFIVMLCSLVYNTIMLGIRVRKNSQRISKIQDYYDRCFAKNLRLKLQQS</sequence>
<protein>
    <submittedName>
        <fullName evidence="9">Intracellular growth attenuator protein igaA</fullName>
    </submittedName>
</protein>
<dbReference type="OrthoDB" id="8827178at2"/>
<evidence type="ECO:0000256" key="2">
    <source>
        <dbReference type="ARBA" id="ARBA00009494"/>
    </source>
</evidence>
<proteinExistence type="inferred from homology"/>
<organism evidence="9 11">
    <name type="scientific">Budvicia aquatica</name>
    <dbReference type="NCBI Taxonomy" id="82979"/>
    <lineage>
        <taxon>Bacteria</taxon>
        <taxon>Pseudomonadati</taxon>
        <taxon>Pseudomonadota</taxon>
        <taxon>Gammaproteobacteria</taxon>
        <taxon>Enterobacterales</taxon>
        <taxon>Budviciaceae</taxon>
        <taxon>Budvicia</taxon>
    </lineage>
</organism>
<evidence type="ECO:0000313" key="12">
    <source>
        <dbReference type="Proteomes" id="UP000373449"/>
    </source>
</evidence>
<evidence type="ECO:0000256" key="7">
    <source>
        <dbReference type="ARBA" id="ARBA00023136"/>
    </source>
</evidence>
<dbReference type="InterPro" id="IPR010771">
    <property type="entry name" value="IgaA"/>
</dbReference>
<evidence type="ECO:0000256" key="4">
    <source>
        <dbReference type="ARBA" id="ARBA00022519"/>
    </source>
</evidence>
<name>A0A2C6DFE5_9GAMM</name>
<dbReference type="Proteomes" id="UP000224974">
    <property type="component" value="Unassembled WGS sequence"/>
</dbReference>
<evidence type="ECO:0000313" key="11">
    <source>
        <dbReference type="Proteomes" id="UP000224974"/>
    </source>
</evidence>
<dbReference type="EMBL" id="CAADJA010000002">
    <property type="protein sequence ID" value="VFS45679.1"/>
    <property type="molecule type" value="Genomic_DNA"/>
</dbReference>
<dbReference type="STRING" id="1111728.GCA_000427805_04674"/>
<evidence type="ECO:0000256" key="1">
    <source>
        <dbReference type="ARBA" id="ARBA00004429"/>
    </source>
</evidence>
<evidence type="ECO:0000256" key="3">
    <source>
        <dbReference type="ARBA" id="ARBA00022475"/>
    </source>
</evidence>
<dbReference type="GO" id="GO:0005886">
    <property type="term" value="C:plasma membrane"/>
    <property type="evidence" value="ECO:0007669"/>
    <property type="project" value="UniProtKB-SubCell"/>
</dbReference>
<gene>
    <name evidence="10" type="primary">igaA</name>
    <name evidence="9" type="ORF">CRN84_00580</name>
    <name evidence="10" type="ORF">NCTC12282_00562</name>
</gene>
<comment type="similarity">
    <text evidence="2">Belongs to the IgaA family.</text>
</comment>
<evidence type="ECO:0000256" key="6">
    <source>
        <dbReference type="ARBA" id="ARBA00022989"/>
    </source>
</evidence>
<keyword evidence="11" id="KW-1185">Reference proteome</keyword>
<keyword evidence="3" id="KW-1003">Cell membrane</keyword>
<evidence type="ECO:0000256" key="8">
    <source>
        <dbReference type="SAM" id="Phobius"/>
    </source>
</evidence>
<reference evidence="10 12" key="3">
    <citation type="submission" date="2019-03" db="EMBL/GenBank/DDBJ databases">
        <authorList>
            <consortium name="Pathogen Informatics"/>
        </authorList>
    </citation>
    <scope>NUCLEOTIDE SEQUENCE [LARGE SCALE GENOMIC DNA]</scope>
    <source>
        <strain evidence="10 12">NCTC12282</strain>
    </source>
</reference>
<comment type="subcellular location">
    <subcellularLocation>
        <location evidence="1">Cell inner membrane</location>
        <topology evidence="1">Multi-pass membrane protein</topology>
    </subcellularLocation>
</comment>
<feature type="transmembrane region" description="Helical" evidence="8">
    <location>
        <begin position="213"/>
        <end position="231"/>
    </location>
</feature>
<dbReference type="RefSeq" id="WP_029093865.1">
    <property type="nucleotide sequence ID" value="NZ_CAADJA010000002.1"/>
</dbReference>
<dbReference type="EMBL" id="PDDX01000001">
    <property type="protein sequence ID" value="PHI27937.1"/>
    <property type="molecule type" value="Genomic_DNA"/>
</dbReference>